<sequence>MRGQEASATFDTRIEAEQWAEQIEARIKRGEIIRHDEFGENPKLAALIDKYIKKVSPHKGAYQYERITGTKLMGTEWNKVLEGVYTGFSIGGKYGKTWDDQGHRRYEAIPAGGSLVD</sequence>
<gene>
    <name evidence="1" type="ORF">WJ96_36335</name>
</gene>
<dbReference type="EMBL" id="LPBJ01000040">
    <property type="protein sequence ID" value="KVP99485.1"/>
    <property type="molecule type" value="Genomic_DNA"/>
</dbReference>
<organism evidence="1 2">
    <name type="scientific">Burkholderia ubonensis</name>
    <dbReference type="NCBI Taxonomy" id="101571"/>
    <lineage>
        <taxon>Bacteria</taxon>
        <taxon>Pseudomonadati</taxon>
        <taxon>Pseudomonadota</taxon>
        <taxon>Betaproteobacteria</taxon>
        <taxon>Burkholderiales</taxon>
        <taxon>Burkholderiaceae</taxon>
        <taxon>Burkholderia</taxon>
        <taxon>Burkholderia cepacia complex</taxon>
    </lineage>
</organism>
<evidence type="ECO:0008006" key="3">
    <source>
        <dbReference type="Google" id="ProtNLM"/>
    </source>
</evidence>
<keyword evidence="2" id="KW-1185">Reference proteome</keyword>
<protein>
    <recommendedName>
        <fullName evidence="3">Bacterial toxin 50 domain-containing protein</fullName>
    </recommendedName>
</protein>
<proteinExistence type="predicted"/>
<accession>A0AAW3MT44</accession>
<reference evidence="1 2" key="1">
    <citation type="submission" date="2015-11" db="EMBL/GenBank/DDBJ databases">
        <title>Expanding the genomic diversity of Burkholderia species for the development of highly accurate diagnostics.</title>
        <authorList>
            <person name="Sahl J."/>
            <person name="Keim P."/>
            <person name="Wagner D."/>
        </authorList>
    </citation>
    <scope>NUCLEOTIDE SEQUENCE [LARGE SCALE GENOMIC DNA]</scope>
    <source>
        <strain evidence="1 2">MSMB1808WGS</strain>
    </source>
</reference>
<evidence type="ECO:0000313" key="1">
    <source>
        <dbReference type="EMBL" id="KVP99485.1"/>
    </source>
</evidence>
<name>A0AAW3MT44_9BURK</name>
<comment type="caution">
    <text evidence="1">The sequence shown here is derived from an EMBL/GenBank/DDBJ whole genome shotgun (WGS) entry which is preliminary data.</text>
</comment>
<evidence type="ECO:0000313" key="2">
    <source>
        <dbReference type="Proteomes" id="UP000056453"/>
    </source>
</evidence>
<dbReference type="AlphaFoldDB" id="A0AAW3MT44"/>
<dbReference type="Proteomes" id="UP000056453">
    <property type="component" value="Unassembled WGS sequence"/>
</dbReference>